<dbReference type="OrthoDB" id="7059022at2"/>
<dbReference type="AlphaFoldDB" id="A0A1T2L640"/>
<dbReference type="Proteomes" id="UP000191110">
    <property type="component" value="Unassembled WGS sequence"/>
</dbReference>
<proteinExistence type="predicted"/>
<dbReference type="RefSeq" id="WP_078483403.1">
    <property type="nucleotide sequence ID" value="NZ_MPRL01000022.1"/>
</dbReference>
<evidence type="ECO:0000313" key="2">
    <source>
        <dbReference type="Proteomes" id="UP000191110"/>
    </source>
</evidence>
<sequence length="378" mass="43006">MISLTKNNSDWTTWTVNYNGNYYAINNPEHSSKYDNETFFFPEGDTPTITISDIGQLNFSSLPKELILRLNNRDDSLGKHVDELWIDCRHDKVRLKYIWTIKTAEWNTHINPLFLRTEIANQLKQINETSKRYISIEESTDSIEFIDLLFDVTADYKENIGKTINTIKDDLNSATETANTNASLGGFANKITANFTFDESVQVACTRYLQYFIEFLNDLGIPSNSHITNKGDDTLFCIEPTDKQSSLRAIADALALYLNLPETNISQHITDNIDPLTELRIEKLNSEISKLKSDINLNQAIIKLQQHQLDTQNTPSITSSTNHKGTTPLDGLRTVVIDNNTESSQEFFQGVIKLGSFKKAGIEFNWNALVKLVTNRYK</sequence>
<protein>
    <submittedName>
        <fullName evidence="1">Uncharacterized protein</fullName>
    </submittedName>
</protein>
<accession>A0A1T2L640</accession>
<reference evidence="1 2" key="1">
    <citation type="submission" date="2016-11" db="EMBL/GenBank/DDBJ databases">
        <title>Mixed transmission modes and dynamic genome evolution in an obligate animal-bacterial symbiosis.</title>
        <authorList>
            <person name="Russell S.L."/>
            <person name="Corbett-Detig R.B."/>
            <person name="Cavanaugh C.M."/>
        </authorList>
    </citation>
    <scope>NUCLEOTIDE SEQUENCE [LARGE SCALE GENOMIC DNA]</scope>
    <source>
        <strain evidence="1">Sveles-Q1</strain>
    </source>
</reference>
<organism evidence="1 2">
    <name type="scientific">Solemya pervernicosa gill symbiont</name>
    <dbReference type="NCBI Taxonomy" id="642797"/>
    <lineage>
        <taxon>Bacteria</taxon>
        <taxon>Pseudomonadati</taxon>
        <taxon>Pseudomonadota</taxon>
        <taxon>Gammaproteobacteria</taxon>
        <taxon>sulfur-oxidizing symbionts</taxon>
    </lineage>
</organism>
<keyword evidence="2" id="KW-1185">Reference proteome</keyword>
<gene>
    <name evidence="1" type="ORF">BOW53_07160</name>
</gene>
<evidence type="ECO:0000313" key="1">
    <source>
        <dbReference type="EMBL" id="OOZ40553.1"/>
    </source>
</evidence>
<dbReference type="EMBL" id="MPRL01000022">
    <property type="protein sequence ID" value="OOZ40553.1"/>
    <property type="molecule type" value="Genomic_DNA"/>
</dbReference>
<name>A0A1T2L640_9GAMM</name>
<comment type="caution">
    <text evidence="1">The sequence shown here is derived from an EMBL/GenBank/DDBJ whole genome shotgun (WGS) entry which is preliminary data.</text>
</comment>